<dbReference type="PANTHER" id="PTHR35333:SF4">
    <property type="entry name" value="SLR0121 PROTEIN"/>
    <property type="match status" value="1"/>
</dbReference>
<evidence type="ECO:0000313" key="4">
    <source>
        <dbReference type="EMBL" id="MBB6071145.1"/>
    </source>
</evidence>
<dbReference type="GO" id="GO:0030655">
    <property type="term" value="P:beta-lactam antibiotic catabolic process"/>
    <property type="evidence" value="ECO:0007669"/>
    <property type="project" value="InterPro"/>
</dbReference>
<dbReference type="GO" id="GO:0008800">
    <property type="term" value="F:beta-lactamase activity"/>
    <property type="evidence" value="ECO:0007669"/>
    <property type="project" value="UniProtKB-EC"/>
</dbReference>
<evidence type="ECO:0000256" key="1">
    <source>
        <dbReference type="ARBA" id="ARBA00001526"/>
    </source>
</evidence>
<dbReference type="GO" id="GO:0046677">
    <property type="term" value="P:response to antibiotic"/>
    <property type="evidence" value="ECO:0007669"/>
    <property type="project" value="InterPro"/>
</dbReference>
<feature type="signal peptide" evidence="2">
    <location>
        <begin position="1"/>
        <end position="20"/>
    </location>
</feature>
<evidence type="ECO:0000313" key="5">
    <source>
        <dbReference type="Proteomes" id="UP000582837"/>
    </source>
</evidence>
<dbReference type="AlphaFoldDB" id="A0A841GZB2"/>
<dbReference type="Gene3D" id="3.40.710.10">
    <property type="entry name" value="DD-peptidase/beta-lactamase superfamily"/>
    <property type="match status" value="1"/>
</dbReference>
<keyword evidence="2" id="KW-0732">Signal</keyword>
<reference evidence="4 5" key="1">
    <citation type="submission" date="2020-08" db="EMBL/GenBank/DDBJ databases">
        <title>Genomic Encyclopedia of Type Strains, Phase IV (KMG-IV): sequencing the most valuable type-strain genomes for metagenomic binning, comparative biology and taxonomic classification.</title>
        <authorList>
            <person name="Goeker M."/>
        </authorList>
    </citation>
    <scope>NUCLEOTIDE SEQUENCE [LARGE SCALE GENOMIC DNA]</scope>
    <source>
        <strain evidence="4 5">DSM 29007</strain>
    </source>
</reference>
<dbReference type="SUPFAM" id="SSF56601">
    <property type="entry name" value="beta-lactamase/transpeptidase-like"/>
    <property type="match status" value="1"/>
</dbReference>
<dbReference type="InterPro" id="IPR012338">
    <property type="entry name" value="Beta-lactam/transpept-like"/>
</dbReference>
<organism evidence="4 5">
    <name type="scientific">Longimicrobium terrae</name>
    <dbReference type="NCBI Taxonomy" id="1639882"/>
    <lineage>
        <taxon>Bacteria</taxon>
        <taxon>Pseudomonadati</taxon>
        <taxon>Gemmatimonadota</taxon>
        <taxon>Longimicrobiia</taxon>
        <taxon>Longimicrobiales</taxon>
        <taxon>Longimicrobiaceae</taxon>
        <taxon>Longimicrobium</taxon>
    </lineage>
</organism>
<evidence type="ECO:0000256" key="2">
    <source>
        <dbReference type="SAM" id="SignalP"/>
    </source>
</evidence>
<gene>
    <name evidence="4" type="ORF">HNQ61_002769</name>
</gene>
<dbReference type="RefSeq" id="WP_221305265.1">
    <property type="nucleotide sequence ID" value="NZ_JACHIA010000007.1"/>
</dbReference>
<sequence length="306" mass="33768">MIKRHPLLLLLLLAAAPLRAQTPPPAAHTDPVLAATLDSLARGFHGRVGIYVRHLPTGRSAVMNADSVFPTASMIKVPILLTLFDQVEQGRLDLDARVPYPDTLNYRYVEPTDVVGYMTAGDTLPVSELAFLMLTVSDNVASLWLQALVGGGAAVNEWMDAHGFVQTRVNSRTPGREAARSVYGWGQTTPREIAEAMVMIREGRAVSPRASQRMYRMLTNSYWKDVAVSQLPPTVQAATKQGFVDRSRSEVLLVNAPTGDYVLAVITADQTDESYEPDNEGYRLIRAVSRAVYQHFNPDDPWRPLP</sequence>
<comment type="catalytic activity">
    <reaction evidence="1">
        <text>a beta-lactam + H2O = a substituted beta-amino acid</text>
        <dbReference type="Rhea" id="RHEA:20401"/>
        <dbReference type="ChEBI" id="CHEBI:15377"/>
        <dbReference type="ChEBI" id="CHEBI:35627"/>
        <dbReference type="ChEBI" id="CHEBI:140347"/>
        <dbReference type="EC" id="3.5.2.6"/>
    </reaction>
</comment>
<dbReference type="InterPro" id="IPR045155">
    <property type="entry name" value="Beta-lactam_cat"/>
</dbReference>
<dbReference type="EMBL" id="JACHIA010000007">
    <property type="protein sequence ID" value="MBB6071145.1"/>
    <property type="molecule type" value="Genomic_DNA"/>
</dbReference>
<feature type="domain" description="Beta-lactamase class A catalytic" evidence="3">
    <location>
        <begin position="49"/>
        <end position="267"/>
    </location>
</feature>
<protein>
    <submittedName>
        <fullName evidence="4">Beta-lactamase class A</fullName>
        <ecNumber evidence="4">3.5.2.6</ecNumber>
    </submittedName>
</protein>
<proteinExistence type="predicted"/>
<name>A0A841GZB2_9BACT</name>
<dbReference type="Proteomes" id="UP000582837">
    <property type="component" value="Unassembled WGS sequence"/>
</dbReference>
<keyword evidence="5" id="KW-1185">Reference proteome</keyword>
<keyword evidence="4" id="KW-0378">Hydrolase</keyword>
<accession>A0A841GZB2</accession>
<dbReference type="Pfam" id="PF13354">
    <property type="entry name" value="Beta-lactamase2"/>
    <property type="match status" value="1"/>
</dbReference>
<dbReference type="PANTHER" id="PTHR35333">
    <property type="entry name" value="BETA-LACTAMASE"/>
    <property type="match status" value="1"/>
</dbReference>
<dbReference type="EC" id="3.5.2.6" evidence="4"/>
<dbReference type="InterPro" id="IPR000871">
    <property type="entry name" value="Beta-lactam_class-A"/>
</dbReference>
<feature type="chain" id="PRO_5032722613" evidence="2">
    <location>
        <begin position="21"/>
        <end position="306"/>
    </location>
</feature>
<evidence type="ECO:0000259" key="3">
    <source>
        <dbReference type="Pfam" id="PF13354"/>
    </source>
</evidence>
<comment type="caution">
    <text evidence="4">The sequence shown here is derived from an EMBL/GenBank/DDBJ whole genome shotgun (WGS) entry which is preliminary data.</text>
</comment>